<accession>A0A8J3KWM0</accession>
<dbReference type="Proteomes" id="UP000630887">
    <property type="component" value="Unassembled WGS sequence"/>
</dbReference>
<feature type="region of interest" description="Disordered" evidence="1">
    <location>
        <begin position="1"/>
        <end position="33"/>
    </location>
</feature>
<feature type="compositionally biased region" description="Basic and acidic residues" evidence="1">
    <location>
        <begin position="1"/>
        <end position="13"/>
    </location>
</feature>
<dbReference type="AlphaFoldDB" id="A0A8J3KWM0"/>
<reference evidence="2 3" key="1">
    <citation type="submission" date="2021-01" db="EMBL/GenBank/DDBJ databases">
        <title>Whole genome shotgun sequence of Catellatospora coxensis NBRC 107359.</title>
        <authorList>
            <person name="Komaki H."/>
            <person name="Tamura T."/>
        </authorList>
    </citation>
    <scope>NUCLEOTIDE SEQUENCE [LARGE SCALE GENOMIC DNA]</scope>
    <source>
        <strain evidence="2 3">NBRC 107359</strain>
    </source>
</reference>
<keyword evidence="3" id="KW-1185">Reference proteome</keyword>
<comment type="caution">
    <text evidence="2">The sequence shown here is derived from an EMBL/GenBank/DDBJ whole genome shotgun (WGS) entry which is preliminary data.</text>
</comment>
<evidence type="ECO:0000256" key="1">
    <source>
        <dbReference type="SAM" id="MobiDB-lite"/>
    </source>
</evidence>
<proteinExistence type="predicted"/>
<evidence type="ECO:0000313" key="2">
    <source>
        <dbReference type="EMBL" id="GIG04446.1"/>
    </source>
</evidence>
<dbReference type="EMBL" id="BONI01000007">
    <property type="protein sequence ID" value="GIG04446.1"/>
    <property type="molecule type" value="Genomic_DNA"/>
</dbReference>
<gene>
    <name evidence="2" type="ORF">Cco03nite_11460</name>
</gene>
<organism evidence="2 3">
    <name type="scientific">Catellatospora coxensis</name>
    <dbReference type="NCBI Taxonomy" id="310354"/>
    <lineage>
        <taxon>Bacteria</taxon>
        <taxon>Bacillati</taxon>
        <taxon>Actinomycetota</taxon>
        <taxon>Actinomycetes</taxon>
        <taxon>Micromonosporales</taxon>
        <taxon>Micromonosporaceae</taxon>
        <taxon>Catellatospora</taxon>
    </lineage>
</organism>
<name>A0A8J3KWM0_9ACTN</name>
<sequence>MRRLLGQRDDDQRPVGGHGAGKSHPGILGGVSNSSHVTGWVQVSAVVVTESGKFAAQAVPRP</sequence>
<evidence type="ECO:0000313" key="3">
    <source>
        <dbReference type="Proteomes" id="UP000630887"/>
    </source>
</evidence>
<protein>
    <submittedName>
        <fullName evidence="2">Uncharacterized protein</fullName>
    </submittedName>
</protein>